<dbReference type="InterPro" id="IPR037518">
    <property type="entry name" value="MPN"/>
</dbReference>
<dbReference type="GO" id="GO:0008237">
    <property type="term" value="F:metallopeptidase activity"/>
    <property type="evidence" value="ECO:0007669"/>
    <property type="project" value="UniProtKB-KW"/>
</dbReference>
<name>A0A2K8QST5_9GAMM</name>
<dbReference type="InterPro" id="IPR001405">
    <property type="entry name" value="UPF0758"/>
</dbReference>
<dbReference type="Pfam" id="PF04002">
    <property type="entry name" value="RadC"/>
    <property type="match status" value="1"/>
</dbReference>
<dbReference type="PROSITE" id="PS50249">
    <property type="entry name" value="MPN"/>
    <property type="match status" value="1"/>
</dbReference>
<keyword evidence="4" id="KW-0862">Zinc</keyword>
<sequence>MALKLLDRRIRKKGYFMDSPEGVRTYLRLNLEHLEREVFIVMFLDNQHRLIASETLFLGTINATAVYPREVVRMALSFNAAAVVLSHNHPSGNAAPSSADHAITKKLVTALALIDVKVLDHIVVGHGEMVSFAERGWL</sequence>
<dbReference type="EMBL" id="CP025003">
    <property type="protein sequence ID" value="ATZ96543.1"/>
    <property type="molecule type" value="Genomic_DNA"/>
</dbReference>
<evidence type="ECO:0000256" key="4">
    <source>
        <dbReference type="ARBA" id="ARBA00022833"/>
    </source>
</evidence>
<evidence type="ECO:0000256" key="3">
    <source>
        <dbReference type="ARBA" id="ARBA00022801"/>
    </source>
</evidence>
<evidence type="ECO:0000313" key="7">
    <source>
        <dbReference type="EMBL" id="ATZ96543.1"/>
    </source>
</evidence>
<dbReference type="PANTHER" id="PTHR30471:SF3">
    <property type="entry name" value="UPF0758 PROTEIN YEES-RELATED"/>
    <property type="match status" value="1"/>
</dbReference>
<keyword evidence="1" id="KW-0645">Protease</keyword>
<dbReference type="GO" id="GO:0046872">
    <property type="term" value="F:metal ion binding"/>
    <property type="evidence" value="ECO:0007669"/>
    <property type="project" value="UniProtKB-KW"/>
</dbReference>
<dbReference type="CDD" id="cd08071">
    <property type="entry name" value="MPN_DUF2466"/>
    <property type="match status" value="1"/>
</dbReference>
<dbReference type="PROSITE" id="PS01302">
    <property type="entry name" value="UPF0758"/>
    <property type="match status" value="1"/>
</dbReference>
<keyword evidence="2" id="KW-0479">Metal-binding</keyword>
<dbReference type="SUPFAM" id="SSF102712">
    <property type="entry name" value="JAB1/MPN domain"/>
    <property type="match status" value="1"/>
</dbReference>
<dbReference type="AlphaFoldDB" id="A0A2K8QST5"/>
<keyword evidence="5" id="KW-0482">Metalloprotease</keyword>
<dbReference type="NCBIfam" id="TIGR00608">
    <property type="entry name" value="radc"/>
    <property type="match status" value="1"/>
</dbReference>
<keyword evidence="3" id="KW-0378">Hydrolase</keyword>
<evidence type="ECO:0000313" key="8">
    <source>
        <dbReference type="Proteomes" id="UP000231901"/>
    </source>
</evidence>
<dbReference type="KEGG" id="dfn:CVE23_03125"/>
<keyword evidence="8" id="KW-1185">Reference proteome</keyword>
<proteinExistence type="predicted"/>
<dbReference type="GO" id="GO:0006508">
    <property type="term" value="P:proteolysis"/>
    <property type="evidence" value="ECO:0007669"/>
    <property type="project" value="UniProtKB-KW"/>
</dbReference>
<accession>A0A2K8QST5</accession>
<organism evidence="7 8">
    <name type="scientific">Dickeya fangzhongdai</name>
    <dbReference type="NCBI Taxonomy" id="1778540"/>
    <lineage>
        <taxon>Bacteria</taxon>
        <taxon>Pseudomonadati</taxon>
        <taxon>Pseudomonadota</taxon>
        <taxon>Gammaproteobacteria</taxon>
        <taxon>Enterobacterales</taxon>
        <taxon>Pectobacteriaceae</taxon>
        <taxon>Dickeya</taxon>
    </lineage>
</organism>
<dbReference type="PANTHER" id="PTHR30471">
    <property type="entry name" value="DNA REPAIR PROTEIN RADC"/>
    <property type="match status" value="1"/>
</dbReference>
<reference evidence="8" key="1">
    <citation type="journal article" date="2018" name="Genome Announc.">
        <title>Complete genome sequence of a Dickeya fangzhongdai type strain causing bleeding canker of pear tree trunks.</title>
        <authorList>
            <person name="Zhao Y."/>
            <person name="Tian Y."/>
            <person name="Li X."/>
            <person name="Hu B."/>
        </authorList>
    </citation>
    <scope>NUCLEOTIDE SEQUENCE [LARGE SCALE GENOMIC DNA]</scope>
    <source>
        <strain evidence="8">DSM 101947</strain>
    </source>
</reference>
<evidence type="ECO:0000259" key="6">
    <source>
        <dbReference type="PROSITE" id="PS50249"/>
    </source>
</evidence>
<dbReference type="InterPro" id="IPR020891">
    <property type="entry name" value="UPF0758_CS"/>
</dbReference>
<feature type="domain" description="MPN" evidence="6">
    <location>
        <begin position="16"/>
        <end position="138"/>
    </location>
</feature>
<dbReference type="Proteomes" id="UP000231901">
    <property type="component" value="Chromosome"/>
</dbReference>
<dbReference type="Gene3D" id="3.40.140.10">
    <property type="entry name" value="Cytidine Deaminase, domain 2"/>
    <property type="match status" value="1"/>
</dbReference>
<evidence type="ECO:0000256" key="5">
    <source>
        <dbReference type="ARBA" id="ARBA00023049"/>
    </source>
</evidence>
<protein>
    <submittedName>
        <fullName evidence="7">DNA repair protein RadC</fullName>
    </submittedName>
</protein>
<evidence type="ECO:0000256" key="1">
    <source>
        <dbReference type="ARBA" id="ARBA00022670"/>
    </source>
</evidence>
<evidence type="ECO:0000256" key="2">
    <source>
        <dbReference type="ARBA" id="ARBA00022723"/>
    </source>
</evidence>
<dbReference type="InterPro" id="IPR025657">
    <property type="entry name" value="RadC_JAB"/>
</dbReference>
<gene>
    <name evidence="7" type="ORF">CVE23_03125</name>
</gene>